<dbReference type="InterPro" id="IPR001737">
    <property type="entry name" value="KsgA/Erm"/>
</dbReference>
<feature type="domain" description="Ribosomal RNA adenine methylase transferase N-terminal" evidence="9">
    <location>
        <begin position="30"/>
        <end position="206"/>
    </location>
</feature>
<dbReference type="GO" id="GO:0052908">
    <property type="term" value="F:16S rRNA (adenine(1518)-N(6)/adenine(1519)-N(6))-dimethyltransferase activity"/>
    <property type="evidence" value="ECO:0007669"/>
    <property type="project" value="UniProtKB-EC"/>
</dbReference>
<dbReference type="CDD" id="cd02440">
    <property type="entry name" value="AdoMet_MTases"/>
    <property type="match status" value="1"/>
</dbReference>
<keyword evidence="4 7" id="KW-0808">Transferase</keyword>
<sequence>MKVRSAELLKKHHIKLKKTLGQNLLLDLNINRKMVDAAGVGPNDSVVEVGAGIGDLTEILAERAREVLTIEIDRAFEPALRERFEGNPKVTLFMGDILNHSVNELVDRFLPAAQSLKMVSNLPYYITSPTLMHFLESPAAFISLTVMVQREVAERIVAAPGGKNYGLLSLACQFHARPRIVHVVSRKCFLPPPRVESAIVHLACRDALPLSGQESDIFFDIIHAAFGQRRKKLVNALTSAKRPMFCDKHWVTQLLQDSEISPDCRAETVSLEGYVRLALAASEKLARQD</sequence>
<dbReference type="SMART" id="SM00650">
    <property type="entry name" value="rADc"/>
    <property type="match status" value="1"/>
</dbReference>
<reference evidence="10 11" key="1">
    <citation type="journal article" date="2017" name="ISME J.">
        <title>Energy and carbon metabolisms in a deep terrestrial subsurface fluid microbial community.</title>
        <authorList>
            <person name="Momper L."/>
            <person name="Jungbluth S.P."/>
            <person name="Lee M.D."/>
            <person name="Amend J.P."/>
        </authorList>
    </citation>
    <scope>NUCLEOTIDE SEQUENCE [LARGE SCALE GENOMIC DNA]</scope>
    <source>
        <strain evidence="10">SURF_17</strain>
    </source>
</reference>
<dbReference type="InterPro" id="IPR020596">
    <property type="entry name" value="rRNA_Ade_Mease_Trfase_CS"/>
</dbReference>
<keyword evidence="5 7" id="KW-0949">S-adenosyl-L-methionine</keyword>
<comment type="similarity">
    <text evidence="7">Belongs to the class I-like SAM-binding methyltransferase superfamily. rRNA adenine N(6)-methyltransferase family. RsmA subfamily.</text>
</comment>
<dbReference type="FunFam" id="3.40.50.150:FF:000023">
    <property type="entry name" value="Ribosomal RNA small subunit methyltransferase A"/>
    <property type="match status" value="1"/>
</dbReference>
<feature type="binding site" evidence="7 8">
    <location>
        <position position="96"/>
    </location>
    <ligand>
        <name>S-adenosyl-L-methionine</name>
        <dbReference type="ChEBI" id="CHEBI:59789"/>
    </ligand>
</feature>
<evidence type="ECO:0000256" key="5">
    <source>
        <dbReference type="ARBA" id="ARBA00022691"/>
    </source>
</evidence>
<evidence type="ECO:0000256" key="3">
    <source>
        <dbReference type="ARBA" id="ARBA00022603"/>
    </source>
</evidence>
<dbReference type="HAMAP" id="MF_00607">
    <property type="entry name" value="16SrRNA_methyltr_A"/>
    <property type="match status" value="1"/>
</dbReference>
<dbReference type="Gene3D" id="1.10.8.100">
    <property type="entry name" value="Ribosomal RNA adenine dimethylase-like, domain 2"/>
    <property type="match status" value="1"/>
</dbReference>
<keyword evidence="6 7" id="KW-0694">RNA-binding</keyword>
<dbReference type="PROSITE" id="PS01131">
    <property type="entry name" value="RRNA_A_DIMETH"/>
    <property type="match status" value="1"/>
</dbReference>
<dbReference type="PROSITE" id="PS51689">
    <property type="entry name" value="SAM_RNA_A_N6_MT"/>
    <property type="match status" value="1"/>
</dbReference>
<dbReference type="GO" id="GO:0003723">
    <property type="term" value="F:RNA binding"/>
    <property type="evidence" value="ECO:0007669"/>
    <property type="project" value="UniProtKB-UniRule"/>
</dbReference>
<name>A0A419EV55_9BACT</name>
<comment type="catalytic activity">
    <reaction evidence="7">
        <text>adenosine(1518)/adenosine(1519) in 16S rRNA + 4 S-adenosyl-L-methionine = N(6)-dimethyladenosine(1518)/N(6)-dimethyladenosine(1519) in 16S rRNA + 4 S-adenosyl-L-homocysteine + 4 H(+)</text>
        <dbReference type="Rhea" id="RHEA:19609"/>
        <dbReference type="Rhea" id="RHEA-COMP:10232"/>
        <dbReference type="Rhea" id="RHEA-COMP:10233"/>
        <dbReference type="ChEBI" id="CHEBI:15378"/>
        <dbReference type="ChEBI" id="CHEBI:57856"/>
        <dbReference type="ChEBI" id="CHEBI:59789"/>
        <dbReference type="ChEBI" id="CHEBI:74411"/>
        <dbReference type="ChEBI" id="CHEBI:74493"/>
        <dbReference type="EC" id="2.1.1.182"/>
    </reaction>
</comment>
<evidence type="ECO:0000256" key="7">
    <source>
        <dbReference type="HAMAP-Rule" id="MF_00607"/>
    </source>
</evidence>
<feature type="binding site" evidence="7 8">
    <location>
        <position position="23"/>
    </location>
    <ligand>
        <name>S-adenosyl-L-methionine</name>
        <dbReference type="ChEBI" id="CHEBI:59789"/>
    </ligand>
</feature>
<evidence type="ECO:0000313" key="10">
    <source>
        <dbReference type="EMBL" id="RJP68194.1"/>
    </source>
</evidence>
<proteinExistence type="inferred from homology"/>
<keyword evidence="3 7" id="KW-0489">Methyltransferase</keyword>
<feature type="binding site" evidence="7 8">
    <location>
        <position position="71"/>
    </location>
    <ligand>
        <name>S-adenosyl-L-methionine</name>
        <dbReference type="ChEBI" id="CHEBI:59789"/>
    </ligand>
</feature>
<dbReference type="EC" id="2.1.1.182" evidence="7"/>
<protein>
    <recommendedName>
        <fullName evidence="7">Ribosomal RNA small subunit methyltransferase A</fullName>
        <ecNumber evidence="7">2.1.1.182</ecNumber>
    </recommendedName>
    <alternativeName>
        <fullName evidence="7">16S rRNA (adenine(1518)-N(6)/adenine(1519)-N(6))-dimethyltransferase</fullName>
    </alternativeName>
    <alternativeName>
        <fullName evidence="7">16S rRNA dimethyladenosine transferase</fullName>
    </alternativeName>
    <alternativeName>
        <fullName evidence="7">16S rRNA dimethylase</fullName>
    </alternativeName>
    <alternativeName>
        <fullName evidence="7">S-adenosylmethionine-6-N', N'-adenosyl(rRNA) dimethyltransferase</fullName>
    </alternativeName>
</protein>
<evidence type="ECO:0000256" key="8">
    <source>
        <dbReference type="PROSITE-ProRule" id="PRU01026"/>
    </source>
</evidence>
<organism evidence="10 11">
    <name type="scientific">Candidatus Abyssobacteria bacterium SURF_17</name>
    <dbReference type="NCBI Taxonomy" id="2093361"/>
    <lineage>
        <taxon>Bacteria</taxon>
        <taxon>Pseudomonadati</taxon>
        <taxon>Candidatus Hydrogenedentota</taxon>
        <taxon>Candidatus Abyssobacteria</taxon>
    </lineage>
</organism>
<gene>
    <name evidence="7 10" type="primary">rsmA</name>
    <name evidence="7" type="synonym">ksgA</name>
    <name evidence="10" type="ORF">C4532_13015</name>
</gene>
<feature type="binding site" evidence="7 8">
    <location>
        <position position="50"/>
    </location>
    <ligand>
        <name>S-adenosyl-L-methionine</name>
        <dbReference type="ChEBI" id="CHEBI:59789"/>
    </ligand>
</feature>
<evidence type="ECO:0000313" key="11">
    <source>
        <dbReference type="Proteomes" id="UP000285961"/>
    </source>
</evidence>
<dbReference type="PANTHER" id="PTHR11727">
    <property type="entry name" value="DIMETHYLADENOSINE TRANSFERASE"/>
    <property type="match status" value="1"/>
</dbReference>
<accession>A0A419EV55</accession>
<dbReference type="PANTHER" id="PTHR11727:SF7">
    <property type="entry name" value="DIMETHYLADENOSINE TRANSFERASE-RELATED"/>
    <property type="match status" value="1"/>
</dbReference>
<feature type="binding site" evidence="7 8">
    <location>
        <position position="25"/>
    </location>
    <ligand>
        <name>S-adenosyl-L-methionine</name>
        <dbReference type="ChEBI" id="CHEBI:59789"/>
    </ligand>
</feature>
<keyword evidence="2 7" id="KW-0698">rRNA processing</keyword>
<dbReference type="InterPro" id="IPR029063">
    <property type="entry name" value="SAM-dependent_MTases_sf"/>
</dbReference>
<comment type="caution">
    <text evidence="10">The sequence shown here is derived from an EMBL/GenBank/DDBJ whole genome shotgun (WGS) entry which is preliminary data.</text>
</comment>
<dbReference type="InterPro" id="IPR023165">
    <property type="entry name" value="rRNA_Ade_diMease-like_C"/>
</dbReference>
<dbReference type="SUPFAM" id="SSF53335">
    <property type="entry name" value="S-adenosyl-L-methionine-dependent methyltransferases"/>
    <property type="match status" value="1"/>
</dbReference>
<dbReference type="Proteomes" id="UP000285961">
    <property type="component" value="Unassembled WGS sequence"/>
</dbReference>
<evidence type="ECO:0000256" key="2">
    <source>
        <dbReference type="ARBA" id="ARBA00022552"/>
    </source>
</evidence>
<dbReference type="InterPro" id="IPR011530">
    <property type="entry name" value="rRNA_adenine_dimethylase"/>
</dbReference>
<dbReference type="NCBIfam" id="TIGR00755">
    <property type="entry name" value="ksgA"/>
    <property type="match status" value="1"/>
</dbReference>
<evidence type="ECO:0000259" key="9">
    <source>
        <dbReference type="SMART" id="SM00650"/>
    </source>
</evidence>
<feature type="binding site" evidence="7 8">
    <location>
        <position position="121"/>
    </location>
    <ligand>
        <name>S-adenosyl-L-methionine</name>
        <dbReference type="ChEBI" id="CHEBI:59789"/>
    </ligand>
</feature>
<dbReference type="Pfam" id="PF00398">
    <property type="entry name" value="RrnaAD"/>
    <property type="match status" value="1"/>
</dbReference>
<keyword evidence="1 7" id="KW-0963">Cytoplasm</keyword>
<dbReference type="Gene3D" id="3.40.50.150">
    <property type="entry name" value="Vaccinia Virus protein VP39"/>
    <property type="match status" value="1"/>
</dbReference>
<dbReference type="InterPro" id="IPR020598">
    <property type="entry name" value="rRNA_Ade_methylase_Trfase_N"/>
</dbReference>
<dbReference type="GO" id="GO:0005829">
    <property type="term" value="C:cytosol"/>
    <property type="evidence" value="ECO:0007669"/>
    <property type="project" value="TreeGrafter"/>
</dbReference>
<dbReference type="EMBL" id="QZKI01000093">
    <property type="protein sequence ID" value="RJP68194.1"/>
    <property type="molecule type" value="Genomic_DNA"/>
</dbReference>
<evidence type="ECO:0000256" key="4">
    <source>
        <dbReference type="ARBA" id="ARBA00022679"/>
    </source>
</evidence>
<comment type="function">
    <text evidence="7">Specifically dimethylates two adjacent adenosines (A1518 and A1519) in the loop of a conserved hairpin near the 3'-end of 16S rRNA in the 30S particle. May play a critical role in biogenesis of 30S subunits.</text>
</comment>
<evidence type="ECO:0000256" key="6">
    <source>
        <dbReference type="ARBA" id="ARBA00022884"/>
    </source>
</evidence>
<evidence type="ECO:0000256" key="1">
    <source>
        <dbReference type="ARBA" id="ARBA00022490"/>
    </source>
</evidence>
<dbReference type="AlphaFoldDB" id="A0A419EV55"/>
<comment type="subcellular location">
    <subcellularLocation>
        <location evidence="7">Cytoplasm</location>
    </subcellularLocation>
</comment>